<keyword evidence="2" id="KW-1185">Reference proteome</keyword>
<name>A0ACC6L1H2_9SPHI</name>
<evidence type="ECO:0000313" key="2">
    <source>
        <dbReference type="Proteomes" id="UP001246858"/>
    </source>
</evidence>
<protein>
    <submittedName>
        <fullName evidence="1">Broad specificity phosphatase PhoE</fullName>
    </submittedName>
</protein>
<comment type="caution">
    <text evidence="1">The sequence shown here is derived from an EMBL/GenBank/DDBJ whole genome shotgun (WGS) entry which is preliminary data.</text>
</comment>
<dbReference type="Proteomes" id="UP001246858">
    <property type="component" value="Unassembled WGS sequence"/>
</dbReference>
<evidence type="ECO:0000313" key="1">
    <source>
        <dbReference type="EMBL" id="MDR6785352.1"/>
    </source>
</evidence>
<proteinExistence type="predicted"/>
<sequence>MKKLFILLSLTFVFAQLAVAQKTEIWIVRHAEKDNSDPKNTNPDLSAEGQKRAQKLVNYMADVKLDKAFTTPYRRTRQTLVPLVKAKGIELVDYNDVAQLAKQIRKDYSGKKVIIAGHSNTILEIVEAFGIARPVATIGEKEFNNIFHITLEADLMALDMNTYGDIM</sequence>
<accession>A0ACC6L1H2</accession>
<dbReference type="EMBL" id="JAVDTF010000004">
    <property type="protein sequence ID" value="MDR6785352.1"/>
    <property type="molecule type" value="Genomic_DNA"/>
</dbReference>
<reference evidence="1" key="1">
    <citation type="submission" date="2023-07" db="EMBL/GenBank/DDBJ databases">
        <title>Sorghum-associated microbial communities from plants grown in Nebraska, USA.</title>
        <authorList>
            <person name="Schachtman D."/>
        </authorList>
    </citation>
    <scope>NUCLEOTIDE SEQUENCE</scope>
    <source>
        <strain evidence="1">2697</strain>
    </source>
</reference>
<gene>
    <name evidence="1" type="ORF">J2X78_003937</name>
</gene>
<organism evidence="1 2">
    <name type="scientific">Pedobacter africanus</name>
    <dbReference type="NCBI Taxonomy" id="151894"/>
    <lineage>
        <taxon>Bacteria</taxon>
        <taxon>Pseudomonadati</taxon>
        <taxon>Bacteroidota</taxon>
        <taxon>Sphingobacteriia</taxon>
        <taxon>Sphingobacteriales</taxon>
        <taxon>Sphingobacteriaceae</taxon>
        <taxon>Pedobacter</taxon>
    </lineage>
</organism>